<dbReference type="Proteomes" id="UP000595897">
    <property type="component" value="Chromosome"/>
</dbReference>
<sequence length="77" mass="8801">MWSLKANYDALPDSVPKIIARKTGVDHGETYQAIDGYMTAWFMWHLQKDEKAVKAFIGSDAEILHNSLYKDVQSNIK</sequence>
<name>A0A7R7IE23_9FIRM</name>
<dbReference type="InterPro" id="IPR029058">
    <property type="entry name" value="AB_hydrolase_fold"/>
</dbReference>
<protein>
    <submittedName>
        <fullName evidence="1">Uncharacterized protein</fullName>
    </submittedName>
</protein>
<dbReference type="EMBL" id="AP024169">
    <property type="protein sequence ID" value="BCN31669.1"/>
    <property type="molecule type" value="Genomic_DNA"/>
</dbReference>
<keyword evidence="2" id="KW-1185">Reference proteome</keyword>
<dbReference type="AlphaFoldDB" id="A0A7R7IE23"/>
<proteinExistence type="predicted"/>
<dbReference type="Gene3D" id="3.40.50.1820">
    <property type="entry name" value="alpha/beta hydrolase"/>
    <property type="match status" value="1"/>
</dbReference>
<reference evidence="1 2" key="1">
    <citation type="submission" date="2020-11" db="EMBL/GenBank/DDBJ databases">
        <title>Draft genome sequencing of a Lachnospiraceae strain isolated from anoxic soil subjected to BSD treatment.</title>
        <authorList>
            <person name="Uek A."/>
            <person name="Tonouchi A."/>
        </authorList>
    </citation>
    <scope>NUCLEOTIDE SEQUENCE [LARGE SCALE GENOMIC DNA]</scope>
    <source>
        <strain evidence="1 2">TB5</strain>
    </source>
</reference>
<dbReference type="KEGG" id="ahb:bsdtb5_29640"/>
<evidence type="ECO:0000313" key="2">
    <source>
        <dbReference type="Proteomes" id="UP000595897"/>
    </source>
</evidence>
<evidence type="ECO:0000313" key="1">
    <source>
        <dbReference type="EMBL" id="BCN31669.1"/>
    </source>
</evidence>
<accession>A0A7R7IE23</accession>
<organism evidence="1 2">
    <name type="scientific">Anaeromicropila herbilytica</name>
    <dbReference type="NCBI Taxonomy" id="2785025"/>
    <lineage>
        <taxon>Bacteria</taxon>
        <taxon>Bacillati</taxon>
        <taxon>Bacillota</taxon>
        <taxon>Clostridia</taxon>
        <taxon>Lachnospirales</taxon>
        <taxon>Lachnospiraceae</taxon>
        <taxon>Anaeromicropila</taxon>
    </lineage>
</organism>
<gene>
    <name evidence="1" type="ORF">bsdtb5_29640</name>
</gene>